<keyword evidence="3 5" id="KW-0285">Flavoprotein</keyword>
<evidence type="ECO:0000259" key="7">
    <source>
        <dbReference type="Pfam" id="PF02770"/>
    </source>
</evidence>
<dbReference type="Gene3D" id="1.10.540.10">
    <property type="entry name" value="Acyl-CoA dehydrogenase/oxidase, N-terminal domain"/>
    <property type="match status" value="1"/>
</dbReference>
<dbReference type="InterPro" id="IPR046373">
    <property type="entry name" value="Acyl-CoA_Oxase/DH_mid-dom_sf"/>
</dbReference>
<evidence type="ECO:0000259" key="6">
    <source>
        <dbReference type="Pfam" id="PF00441"/>
    </source>
</evidence>
<dbReference type="Proteomes" id="UP001500191">
    <property type="component" value="Unassembled WGS sequence"/>
</dbReference>
<accession>A0ABN1C5L6</accession>
<dbReference type="Pfam" id="PF00441">
    <property type="entry name" value="Acyl-CoA_dh_1"/>
    <property type="match status" value="1"/>
</dbReference>
<dbReference type="PIRSF" id="PIRSF016578">
    <property type="entry name" value="HsaA"/>
    <property type="match status" value="1"/>
</dbReference>
<dbReference type="InterPro" id="IPR036250">
    <property type="entry name" value="AcylCo_DH-like_C"/>
</dbReference>
<dbReference type="PROSITE" id="PS00072">
    <property type="entry name" value="ACYL_COA_DH_1"/>
    <property type="match status" value="1"/>
</dbReference>
<keyword evidence="10" id="KW-1185">Reference proteome</keyword>
<dbReference type="Pfam" id="PF02770">
    <property type="entry name" value="Acyl-CoA_dh_M"/>
    <property type="match status" value="1"/>
</dbReference>
<feature type="domain" description="Acyl-CoA dehydrogenase/oxidase N-terminal" evidence="8">
    <location>
        <begin position="47"/>
        <end position="159"/>
    </location>
</feature>
<keyword evidence="5" id="KW-0560">Oxidoreductase</keyword>
<dbReference type="PANTHER" id="PTHR43884">
    <property type="entry name" value="ACYL-COA DEHYDROGENASE"/>
    <property type="match status" value="1"/>
</dbReference>
<dbReference type="EMBL" id="BAAADB010000015">
    <property type="protein sequence ID" value="GAA0512018.1"/>
    <property type="molecule type" value="Genomic_DNA"/>
</dbReference>
<gene>
    <name evidence="9" type="ORF">GCM10008937_19830</name>
</gene>
<dbReference type="InterPro" id="IPR006091">
    <property type="entry name" value="Acyl-CoA_Oxase/DH_mid-dom"/>
</dbReference>
<keyword evidence="4 5" id="KW-0274">FAD</keyword>
<dbReference type="Gene3D" id="2.40.110.10">
    <property type="entry name" value="Butyryl-CoA Dehydrogenase, subunit A, domain 2"/>
    <property type="match status" value="1"/>
</dbReference>
<comment type="caution">
    <text evidence="9">The sequence shown here is derived from an EMBL/GenBank/DDBJ whole genome shotgun (WGS) entry which is preliminary data.</text>
</comment>
<dbReference type="InterPro" id="IPR006089">
    <property type="entry name" value="Acyl-CoA_DH_CS"/>
</dbReference>
<comment type="cofactor">
    <cofactor evidence="1 5">
        <name>FAD</name>
        <dbReference type="ChEBI" id="CHEBI:57692"/>
    </cofactor>
</comment>
<name>A0ABN1C5L6_9DEIO</name>
<dbReference type="PROSITE" id="PS00073">
    <property type="entry name" value="ACYL_COA_DH_2"/>
    <property type="match status" value="1"/>
</dbReference>
<evidence type="ECO:0000256" key="3">
    <source>
        <dbReference type="ARBA" id="ARBA00022630"/>
    </source>
</evidence>
<dbReference type="Pfam" id="PF02771">
    <property type="entry name" value="Acyl-CoA_dh_N"/>
    <property type="match status" value="1"/>
</dbReference>
<dbReference type="InterPro" id="IPR009100">
    <property type="entry name" value="AcylCoA_DH/oxidase_NM_dom_sf"/>
</dbReference>
<protein>
    <submittedName>
        <fullName evidence="9">Acyl-CoA dehydrogenase family protein</fullName>
    </submittedName>
</protein>
<evidence type="ECO:0000256" key="5">
    <source>
        <dbReference type="RuleBase" id="RU362125"/>
    </source>
</evidence>
<feature type="domain" description="Acyl-CoA oxidase/dehydrogenase middle" evidence="7">
    <location>
        <begin position="164"/>
        <end position="263"/>
    </location>
</feature>
<evidence type="ECO:0000256" key="1">
    <source>
        <dbReference type="ARBA" id="ARBA00001974"/>
    </source>
</evidence>
<dbReference type="InterPro" id="IPR013786">
    <property type="entry name" value="AcylCoA_DH/ox_N"/>
</dbReference>
<dbReference type="PANTHER" id="PTHR43884:SF12">
    <property type="entry name" value="ISOVALERYL-COA DEHYDROGENASE, MITOCHONDRIAL-RELATED"/>
    <property type="match status" value="1"/>
</dbReference>
<evidence type="ECO:0000313" key="10">
    <source>
        <dbReference type="Proteomes" id="UP001500191"/>
    </source>
</evidence>
<reference evidence="9 10" key="1">
    <citation type="journal article" date="2019" name="Int. J. Syst. Evol. Microbiol.">
        <title>The Global Catalogue of Microorganisms (GCM) 10K type strain sequencing project: providing services to taxonomists for standard genome sequencing and annotation.</title>
        <authorList>
            <consortium name="The Broad Institute Genomics Platform"/>
            <consortium name="The Broad Institute Genome Sequencing Center for Infectious Disease"/>
            <person name="Wu L."/>
            <person name="Ma J."/>
        </authorList>
    </citation>
    <scope>NUCLEOTIDE SEQUENCE [LARGE SCALE GENOMIC DNA]</scope>
    <source>
        <strain evidence="9 10">JCM 14368</strain>
    </source>
</reference>
<dbReference type="InterPro" id="IPR037069">
    <property type="entry name" value="AcylCoA_DH/ox_N_sf"/>
</dbReference>
<evidence type="ECO:0000259" key="8">
    <source>
        <dbReference type="Pfam" id="PF02771"/>
    </source>
</evidence>
<dbReference type="SUPFAM" id="SSF56645">
    <property type="entry name" value="Acyl-CoA dehydrogenase NM domain-like"/>
    <property type="match status" value="1"/>
</dbReference>
<sequence>MAYGLQRPSPAFAIRYLPSAICPPKEPTMTSTLNRPDALNPNTQPMNDEQRTIISALKSFLKNKVEPGAAERDQTSEFPMQIVRELGEMGIMGAQTPEEYGGTGLDTATFAQIIEEIAAVDGSLCLTVASHNSLCQGHILIGGTEAQKQKFLPALASAEKLGAWGLTEPGSGSDSGGMQSNAREQADGSWILNGSKNFITQGSVGGTYVILARTDAPRPGKGKNDGISAFVFNRDEVQGFSIGRKEDKLGLRSSDTAQLIFEDIHLPADALLGERGNAFKDVMKVLDGGRVGIAAMGLGLGRAAFEYAARYVNQREQFGKPIGHNQNLAFRLADMDTKLEAARLLIRKAADLKDAGMNFTVPVARAKLFATTVGVEACDEAIQMLGGYGYIKEYPVERMWRDNRLTRIGEGTDEVQRLVISRDVLKRFAD</sequence>
<organism evidence="9 10">
    <name type="scientific">Deinococcus depolymerans</name>
    <dbReference type="NCBI Taxonomy" id="392408"/>
    <lineage>
        <taxon>Bacteria</taxon>
        <taxon>Thermotogati</taxon>
        <taxon>Deinococcota</taxon>
        <taxon>Deinococci</taxon>
        <taxon>Deinococcales</taxon>
        <taxon>Deinococcaceae</taxon>
        <taxon>Deinococcus</taxon>
    </lineage>
</organism>
<feature type="domain" description="Acyl-CoA dehydrogenase/oxidase C-terminal" evidence="6">
    <location>
        <begin position="279"/>
        <end position="424"/>
    </location>
</feature>
<comment type="similarity">
    <text evidence="2 5">Belongs to the acyl-CoA dehydrogenase family.</text>
</comment>
<dbReference type="SUPFAM" id="SSF47203">
    <property type="entry name" value="Acyl-CoA dehydrogenase C-terminal domain-like"/>
    <property type="match status" value="1"/>
</dbReference>
<proteinExistence type="inferred from homology"/>
<evidence type="ECO:0000256" key="4">
    <source>
        <dbReference type="ARBA" id="ARBA00022827"/>
    </source>
</evidence>
<evidence type="ECO:0000256" key="2">
    <source>
        <dbReference type="ARBA" id="ARBA00009347"/>
    </source>
</evidence>
<dbReference type="InterPro" id="IPR009075">
    <property type="entry name" value="AcylCo_DH/oxidase_C"/>
</dbReference>
<evidence type="ECO:0000313" key="9">
    <source>
        <dbReference type="EMBL" id="GAA0512018.1"/>
    </source>
</evidence>
<dbReference type="Gene3D" id="1.20.140.10">
    <property type="entry name" value="Butyryl-CoA Dehydrogenase, subunit A, domain 3"/>
    <property type="match status" value="1"/>
</dbReference>